<accession>A0ACC2SM99</accession>
<evidence type="ECO:0000313" key="2">
    <source>
        <dbReference type="Proteomes" id="UP001165960"/>
    </source>
</evidence>
<protein>
    <submittedName>
        <fullName evidence="1">U3 snoRNP protein</fullName>
    </submittedName>
</protein>
<proteinExistence type="predicted"/>
<sequence>MTTSLKELNTTEGKNKFRFQSFRDRVDDLHFDVVHLLERNPIDLEASGSHFKEVLEKWSEQNCTANFKEFLKAARNHSNSLAQLLHSKGKFTALFRFHLNTDCPVSLEPILNLIPPLARDLQDEFYPNFLELYPSIEKLLHHKDAKVIEWSFNAIAYSFKYLAKSIGQKLSKIFKLLSPLLSVSDGRNYLRQFAAESFGFLVRRAKGPKLKQIISEILTNYAKNRSPTLLQGTNSLLLESMKNVGGRLHSQAKPILSEMLAVLLDSKFDLQGDSLEECHPVYELFQLNVTSICSYAGKQHIEPLWAIISEHVGVLSQMCSDQPLNATLTLKITISLGVFNRFMSYNDGICVPSYLPFFELAHHLLPYLVSASQQPLLTKKEVLCFFGLVLSQSPPTEIFSKGKSLISGIFSTKSPDHISDLCLILLGVEFKHFSQLVLPELVELMSKDFQKAPETYLLLLLRILKSNVIEAGSLLSCLSSTGQIQFSSKAPLSWMLGELAGPHDWHVLSNEVELASDKSSFPAFSRISCILYVLIHIKDASEAVGTLEKFLDSLLVYLRVKESSPCFSGVLCEALVGQVITALAKLIPVGVGLTQFWEARILGDILPRFHKSKPILQAIAPLASTLQFRLPGDLFSTDRLKTMFELLKPSLASYDSGIRIACFEILSRFDLGEYCKTSPDESDIFALCLAVDRTPSDIQSHREKLLHLRKLGILAANGSIPHFDAIVPSLCLGMFCVDFRPLWIEASKTLKVHSSRNPKLIGKMLIDTLELLLHDEYTLEYKRIVTVATKLSEFTEEVPETLPQLLNLLFAKDGSNQTALDMSTKHLLSVTQPLETKLDHWNIADWILQTLADSPHLAEAQGTRIVNSFLEVYACYSSLITPDSEGGPKPLVGQPVYKQLLGFLKLLGRFHRPSALAERPQLEAIYEELLINGDSAVQGAALRCIEGYKYPFLVQYSSHLHGFLDEVRFRDELTTFTFDSEVIDKDHRTQLIPYVIRLLYGRLRSKKKYKVSQNLQTALHKAILAYLARLRPEELSLMLDLIFKPFLPLLNQTTSDQGFQLLKEAPLPDPRIQSSFLHLLTHVLGQLGALLEQYLPSILCILIHILQATGSAQGQAGSPLLKEIRQQGLKRLLEVFGLAVHFDFTPFMDGLFTAVIKPRLENLAAENLQSPSALLHLFLSWSKDRTFAPFLVDYDARVLPNLYLCMASPHAKVPVASLVLDLIESIFRLDESDETIDDKESMMNHVLVPSVSHLLDALEIYMANPLSEDATQRNSLFKRQVHILSRIAGFVASGDQAAKLLSLLTGALHKPSKVLDDLTKRDILVIVSELVKRVPGLQELGPLFYKHYQSLARLFFGITHRESRMALLSIFASFSLVDPSLAVIMPAIADLNAFSKRRLDEPDYDRRLAAFSQIHDQLASTLSAHQWLPLLYNFLFFLTDENEMSLRNSGLFALTKFMQAASGNLELQPMMLHVVFPTIKRGLKSRSETIRAEFIQLLGVAVGQFPTMEPFCELVPLLGQSKKVDEEEKADEIEQTNFFVGIYHMQRARRVKVLSRLTHHLNQSSTKCGPPIRASLLQGVFLPICTDLIFNCSANEVTYEVVRAISAISRHLPWSAYYALFRHYYSLLVKKPEKEVLFLKLLFSVLEGFPFDISSSTLRPSEAEGEPKTDVVPLDTEEDDMEIDDGEEKATVDHIHTIMVRHLIPDLLKLLAKCPEDKVPDRIPLALLVARLLKRLPQASFKKQLPSLLMNVCTLLKSRNITTRDTTRSMLVKIAQLIGAPHLFFIIKELQSTLDRGFMRHILGFTVHALMVALAPSIKVGEIDHAGERIMQVITEDMFGDTSQEKEAKEYSGKQKEAMAHKSPFTLELLASVISFKSLGILLTPLKAILQTTDNGQTLKKIDEALIRISAGLVKNGKFESTHLLTFCHGLISQNIVMCQPPKAEGKDQKSITFTVHTRRKRIGEDQDYFAVNAHKFVEFGLGLLLTSLRRDKLGLQGDEIIKHLNPFVDIMGEALYSNYQTVVISAIKIVMWLMRHPLPALNSSLPVMVKRILAIVHKLNATQSELVQTSFKLLTAVIKDARLVTIKNNELQFLLELMRPDLVEPSRQGTTFSLIRAIMARKLMVHTLYDLVDDIGGFMVTSQADSVRATCRQVYVQFFLEYPHGGPRIEAQMKLLVANLSYEFESGRESVMEVMHSLINKMALDIFHSYAEMFFLGLVVVLINDDSNKCREMAGALIKLLIPRLDAKLLGSISQLIFRWCDISISTIDASASNLQLKRTGLQTLGLLISALESGSSKFTDRAIKVIIEAAEQGILLLDEAQARQIQIQQRDPSLDLERLNIPTHWEIPYYALHTFSKLIQVFPQVLSAPSCLTLWPAVTRLLLHPHTWLRTISQRLFGSLFATVDATTLQLPTGNHHPYINIDNLVTITKQLCTVQKSPLFDDDLGQQWVKNMFFIGKAFYSHHLKIGMTSAVVHELGDESSDESDAGKDQDLAHKSPLNWLLKRCSYLGRFEVLKAGVFVRKTYIFQLFAALASQIEPDHLKGFLVPIMFPLFRTLQDPVIKVDPSRFPSLIELATEVDTFIKSRVDPTSYLETITLIQNVTRNRRNARKDSLAQKALSNPQGYAAARAARNQNKHVAKKRRKEELAMIPGGNKKRRGPKAQSTSALIFGNKQ</sequence>
<dbReference type="Proteomes" id="UP001165960">
    <property type="component" value="Unassembled WGS sequence"/>
</dbReference>
<gene>
    <name evidence="1" type="primary">UTP20</name>
    <name evidence="1" type="ORF">DSO57_1000070</name>
</gene>
<reference evidence="1" key="1">
    <citation type="submission" date="2022-04" db="EMBL/GenBank/DDBJ databases">
        <title>Genome of the entomopathogenic fungus Entomophthora muscae.</title>
        <authorList>
            <person name="Elya C."/>
            <person name="Lovett B.R."/>
            <person name="Lee E."/>
            <person name="Macias A.M."/>
            <person name="Hajek A.E."/>
            <person name="De Bivort B.L."/>
            <person name="Kasson M.T."/>
            <person name="De Fine Licht H.H."/>
            <person name="Stajich J.E."/>
        </authorList>
    </citation>
    <scope>NUCLEOTIDE SEQUENCE</scope>
    <source>
        <strain evidence="1">Berkeley</strain>
    </source>
</reference>
<name>A0ACC2SM99_9FUNG</name>
<organism evidence="1 2">
    <name type="scientific">Entomophthora muscae</name>
    <dbReference type="NCBI Taxonomy" id="34485"/>
    <lineage>
        <taxon>Eukaryota</taxon>
        <taxon>Fungi</taxon>
        <taxon>Fungi incertae sedis</taxon>
        <taxon>Zoopagomycota</taxon>
        <taxon>Entomophthoromycotina</taxon>
        <taxon>Entomophthoromycetes</taxon>
        <taxon>Entomophthorales</taxon>
        <taxon>Entomophthoraceae</taxon>
        <taxon>Entomophthora</taxon>
    </lineage>
</organism>
<dbReference type="EMBL" id="QTSX02004971">
    <property type="protein sequence ID" value="KAJ9063483.1"/>
    <property type="molecule type" value="Genomic_DNA"/>
</dbReference>
<evidence type="ECO:0000313" key="1">
    <source>
        <dbReference type="EMBL" id="KAJ9063483.1"/>
    </source>
</evidence>
<keyword evidence="2" id="KW-1185">Reference proteome</keyword>
<comment type="caution">
    <text evidence="1">The sequence shown here is derived from an EMBL/GenBank/DDBJ whole genome shotgun (WGS) entry which is preliminary data.</text>
</comment>